<proteinExistence type="predicted"/>
<comment type="caution">
    <text evidence="1">The sequence shown here is derived from an EMBL/GenBank/DDBJ whole genome shotgun (WGS) entry which is preliminary data.</text>
</comment>
<reference evidence="1 2" key="1">
    <citation type="submission" date="2023-02" db="EMBL/GenBank/DDBJ databases">
        <title>LHISI_Scaffold_Assembly.</title>
        <authorList>
            <person name="Stuart O.P."/>
            <person name="Cleave R."/>
            <person name="Magrath M.J.L."/>
            <person name="Mikheyev A.S."/>
        </authorList>
    </citation>
    <scope>NUCLEOTIDE SEQUENCE [LARGE SCALE GENOMIC DNA]</scope>
    <source>
        <strain evidence="1">Daus_M_001</strain>
        <tissue evidence="1">Leg muscle</tissue>
    </source>
</reference>
<dbReference type="InterPro" id="IPR036859">
    <property type="entry name" value="CAP-Gly_dom_sf"/>
</dbReference>
<protein>
    <submittedName>
        <fullName evidence="1">Uncharacterized protein</fullName>
    </submittedName>
</protein>
<dbReference type="Gene3D" id="2.30.30.190">
    <property type="entry name" value="CAP Gly-rich-like domain"/>
    <property type="match status" value="1"/>
</dbReference>
<gene>
    <name evidence="1" type="ORF">PR048_033643</name>
</gene>
<accession>A0ABQ9G0V7</accession>
<keyword evidence="2" id="KW-1185">Reference proteome</keyword>
<evidence type="ECO:0000313" key="1">
    <source>
        <dbReference type="EMBL" id="KAJ8866119.1"/>
    </source>
</evidence>
<dbReference type="EMBL" id="JARBHB010000017">
    <property type="protein sequence ID" value="KAJ8866119.1"/>
    <property type="molecule type" value="Genomic_DNA"/>
</dbReference>
<dbReference type="Proteomes" id="UP001159363">
    <property type="component" value="Chromosome 16"/>
</dbReference>
<evidence type="ECO:0000313" key="2">
    <source>
        <dbReference type="Proteomes" id="UP001159363"/>
    </source>
</evidence>
<organism evidence="1 2">
    <name type="scientific">Dryococelus australis</name>
    <dbReference type="NCBI Taxonomy" id="614101"/>
    <lineage>
        <taxon>Eukaryota</taxon>
        <taxon>Metazoa</taxon>
        <taxon>Ecdysozoa</taxon>
        <taxon>Arthropoda</taxon>
        <taxon>Hexapoda</taxon>
        <taxon>Insecta</taxon>
        <taxon>Pterygota</taxon>
        <taxon>Neoptera</taxon>
        <taxon>Polyneoptera</taxon>
        <taxon>Phasmatodea</taxon>
        <taxon>Verophasmatodea</taxon>
        <taxon>Anareolatae</taxon>
        <taxon>Phasmatidae</taxon>
        <taxon>Eurycanthinae</taxon>
        <taxon>Dryococelus</taxon>
    </lineage>
</organism>
<name>A0ABQ9G0V7_9NEOP</name>
<sequence>MLVYLAEVSERLVCTSPDLGRYHDLHQFFSDSPEPPVSHDLGVGSVVEVTFNKEPRYGVIRWIGTVPDDRKCRKVAGIEMVCIETL</sequence>
<dbReference type="SUPFAM" id="SSF74924">
    <property type="entry name" value="Cap-Gly domain"/>
    <property type="match status" value="1"/>
</dbReference>